<evidence type="ECO:0000313" key="2">
    <source>
        <dbReference type="EMBL" id="AWW33086.1"/>
    </source>
</evidence>
<proteinExistence type="predicted"/>
<name>A0A2Z4IR89_9BACT</name>
<evidence type="ECO:0000256" key="1">
    <source>
        <dbReference type="SAM" id="Coils"/>
    </source>
</evidence>
<dbReference type="AlphaFoldDB" id="A0A2Z4IR89"/>
<feature type="coiled-coil region" evidence="1">
    <location>
        <begin position="7"/>
        <end position="34"/>
    </location>
</feature>
<organism evidence="2 3">
    <name type="scientific">Echinicola strongylocentroti</name>
    <dbReference type="NCBI Taxonomy" id="1795355"/>
    <lineage>
        <taxon>Bacteria</taxon>
        <taxon>Pseudomonadati</taxon>
        <taxon>Bacteroidota</taxon>
        <taxon>Cytophagia</taxon>
        <taxon>Cytophagales</taxon>
        <taxon>Cyclobacteriaceae</taxon>
        <taxon>Echinicola</taxon>
    </lineage>
</organism>
<accession>A0A2Z4IR89</accession>
<keyword evidence="3" id="KW-1185">Reference proteome</keyword>
<dbReference type="Proteomes" id="UP000248688">
    <property type="component" value="Chromosome"/>
</dbReference>
<dbReference type="KEGG" id="est:DN752_06610"/>
<protein>
    <recommendedName>
        <fullName evidence="4">Viral A-type inclusion protein</fullName>
    </recommendedName>
</protein>
<sequence length="132" mass="15010">MFVLVLVTGLLVSCDNHQKEVKQLKDEVIGIHDEVMPLMGKLKEEQSRLMTSSGKMLLDDSVANGAIAEEMNEVAKGLEDAYEGMFVWMRQYKVDFEGMTNEQVIEYLQEQKEKVTKVNDDITTALEEAKSY</sequence>
<dbReference type="EMBL" id="CP030041">
    <property type="protein sequence ID" value="AWW33086.1"/>
    <property type="molecule type" value="Genomic_DNA"/>
</dbReference>
<reference evidence="2 3" key="1">
    <citation type="submission" date="2018-06" db="EMBL/GenBank/DDBJ databases">
        <title>Echinicola strongylocentroti sp. nov., isolated from a sea urchin Strongylocentrotus intermedius.</title>
        <authorList>
            <person name="Bae S.S."/>
        </authorList>
    </citation>
    <scope>NUCLEOTIDE SEQUENCE [LARGE SCALE GENOMIC DNA]</scope>
    <source>
        <strain evidence="2 3">MEBiC08714</strain>
    </source>
</reference>
<gene>
    <name evidence="2" type="ORF">DN752_06610</name>
</gene>
<evidence type="ECO:0000313" key="3">
    <source>
        <dbReference type="Proteomes" id="UP000248688"/>
    </source>
</evidence>
<dbReference type="OrthoDB" id="1436925at2"/>
<keyword evidence="1" id="KW-0175">Coiled coil</keyword>
<evidence type="ECO:0008006" key="4">
    <source>
        <dbReference type="Google" id="ProtNLM"/>
    </source>
</evidence>